<dbReference type="GO" id="GO:0046872">
    <property type="term" value="F:metal ion binding"/>
    <property type="evidence" value="ECO:0007669"/>
    <property type="project" value="UniProtKB-KW"/>
</dbReference>
<evidence type="ECO:0000256" key="15">
    <source>
        <dbReference type="ARBA" id="ARBA00023012"/>
    </source>
</evidence>
<comment type="cofactor">
    <cofactor evidence="2">
        <name>[4Fe-4S] cluster</name>
        <dbReference type="ChEBI" id="CHEBI:49883"/>
    </cofactor>
</comment>
<dbReference type="Gene3D" id="3.30.565.10">
    <property type="entry name" value="Histidine kinase-like ATPase, C-terminal domain"/>
    <property type="match status" value="1"/>
</dbReference>
<sequence length="447" mass="51616">MKKETLSPILPARREGFLIVREDGVVTCLNDRAEELFQRSREEAVLEDLFLHLSLDDLHNCEKGVLLEHYITPQGENPSPVFLVVHDSIASGIRYFYITIQNLAERSTLDRESYEPFKELLDIKYALDESSIVALTDKRGRIRYVNKKFSEISKYDVEELIGQDHRILNSGYHSKDFFKGLWRTIGTGHVWKGEIRNRAKDGSFYWVDTTIVPFLDEKGKPYQYLAIRNEITERKRVEQELQQMMTKIIDVQENERKHVSRELHDGIGQELYSLLITVQRLEKEYTHTHPLIDQMTTDISRLIQSVRDMSWSLRPSTLDELGLMPAVRSFINRLENSYRLNVRFQSYVRCRLSPNVETSIYRIIQEALTNVRKYAGVDEAEVLIKEVESVIFIEISDEGNGFSVSHNHKGVGLFSMEERARAVGGSLSISSAENKGTTIKVNIPLEV</sequence>
<dbReference type="GO" id="GO:0046983">
    <property type="term" value="F:protein dimerization activity"/>
    <property type="evidence" value="ECO:0007669"/>
    <property type="project" value="InterPro"/>
</dbReference>
<dbReference type="SUPFAM" id="SSF55785">
    <property type="entry name" value="PYP-like sensor domain (PAS domain)"/>
    <property type="match status" value="1"/>
</dbReference>
<evidence type="ECO:0000256" key="12">
    <source>
        <dbReference type="ARBA" id="ARBA00022777"/>
    </source>
</evidence>
<dbReference type="SUPFAM" id="SSF55874">
    <property type="entry name" value="ATPase domain of HSP90 chaperone/DNA topoisomerase II/histidine kinase"/>
    <property type="match status" value="1"/>
</dbReference>
<evidence type="ECO:0000256" key="8">
    <source>
        <dbReference type="ARBA" id="ARBA00022553"/>
    </source>
</evidence>
<evidence type="ECO:0000256" key="4">
    <source>
        <dbReference type="ARBA" id="ARBA00012438"/>
    </source>
</evidence>
<evidence type="ECO:0000256" key="3">
    <source>
        <dbReference type="ARBA" id="ARBA00004496"/>
    </source>
</evidence>
<dbReference type="PROSITE" id="PS50109">
    <property type="entry name" value="HIS_KIN"/>
    <property type="match status" value="1"/>
</dbReference>
<keyword evidence="19" id="KW-0175">Coiled coil</keyword>
<dbReference type="SMART" id="SM00387">
    <property type="entry name" value="HATPase_c"/>
    <property type="match status" value="1"/>
</dbReference>
<proteinExistence type="predicted"/>
<organism evidence="23 24">
    <name type="scientific">Halobacillus faecis</name>
    <dbReference type="NCBI Taxonomy" id="360184"/>
    <lineage>
        <taxon>Bacteria</taxon>
        <taxon>Bacillati</taxon>
        <taxon>Bacillota</taxon>
        <taxon>Bacilli</taxon>
        <taxon>Bacillales</taxon>
        <taxon>Bacillaceae</taxon>
        <taxon>Halobacillus</taxon>
    </lineage>
</organism>
<dbReference type="SMART" id="SM00086">
    <property type="entry name" value="PAC"/>
    <property type="match status" value="1"/>
</dbReference>
<keyword evidence="10" id="KW-0479">Metal-binding</keyword>
<dbReference type="CDD" id="cd00130">
    <property type="entry name" value="PAS"/>
    <property type="match status" value="1"/>
</dbReference>
<evidence type="ECO:0000313" key="23">
    <source>
        <dbReference type="EMBL" id="GEN53277.1"/>
    </source>
</evidence>
<dbReference type="PRINTS" id="PR00344">
    <property type="entry name" value="BCTRLSENSOR"/>
</dbReference>
<keyword evidence="12" id="KW-0418">Kinase</keyword>
<evidence type="ECO:0000256" key="9">
    <source>
        <dbReference type="ARBA" id="ARBA00022679"/>
    </source>
</evidence>
<evidence type="ECO:0000313" key="24">
    <source>
        <dbReference type="Proteomes" id="UP000321886"/>
    </source>
</evidence>
<keyword evidence="11" id="KW-0547">Nucleotide-binding</keyword>
<dbReference type="Pfam" id="PF08447">
    <property type="entry name" value="PAS_3"/>
    <property type="match status" value="1"/>
</dbReference>
<evidence type="ECO:0000256" key="18">
    <source>
        <dbReference type="ARBA" id="ARBA00030800"/>
    </source>
</evidence>
<dbReference type="GO" id="GO:0005737">
    <property type="term" value="C:cytoplasm"/>
    <property type="evidence" value="ECO:0007669"/>
    <property type="project" value="UniProtKB-SubCell"/>
</dbReference>
<dbReference type="RefSeq" id="WP_146814810.1">
    <property type="nucleotide sequence ID" value="NZ_BJYD01000012.1"/>
</dbReference>
<dbReference type="GO" id="GO:0005524">
    <property type="term" value="F:ATP binding"/>
    <property type="evidence" value="ECO:0007669"/>
    <property type="project" value="UniProtKB-KW"/>
</dbReference>
<dbReference type="GO" id="GO:0051539">
    <property type="term" value="F:4 iron, 4 sulfur cluster binding"/>
    <property type="evidence" value="ECO:0007669"/>
    <property type="project" value="UniProtKB-KW"/>
</dbReference>
<evidence type="ECO:0000256" key="7">
    <source>
        <dbReference type="ARBA" id="ARBA00022490"/>
    </source>
</evidence>
<dbReference type="Gene3D" id="3.30.450.20">
    <property type="entry name" value="PAS domain"/>
    <property type="match status" value="1"/>
</dbReference>
<dbReference type="Pfam" id="PF02518">
    <property type="entry name" value="HATPase_c"/>
    <property type="match status" value="1"/>
</dbReference>
<dbReference type="InterPro" id="IPR035965">
    <property type="entry name" value="PAS-like_dom_sf"/>
</dbReference>
<evidence type="ECO:0000256" key="13">
    <source>
        <dbReference type="ARBA" id="ARBA00022840"/>
    </source>
</evidence>
<evidence type="ECO:0000256" key="10">
    <source>
        <dbReference type="ARBA" id="ARBA00022723"/>
    </source>
</evidence>
<dbReference type="OrthoDB" id="9760839at2"/>
<evidence type="ECO:0000256" key="14">
    <source>
        <dbReference type="ARBA" id="ARBA00023004"/>
    </source>
</evidence>
<gene>
    <name evidence="23" type="ORF">HFA01_15390</name>
</gene>
<dbReference type="InterPro" id="IPR036890">
    <property type="entry name" value="HATPase_C_sf"/>
</dbReference>
<dbReference type="InterPro" id="IPR013655">
    <property type="entry name" value="PAS_fold_3"/>
</dbReference>
<evidence type="ECO:0000259" key="21">
    <source>
        <dbReference type="PROSITE" id="PS50112"/>
    </source>
</evidence>
<comment type="caution">
    <text evidence="23">The sequence shown here is derived from an EMBL/GenBank/DDBJ whole genome shotgun (WGS) entry which is preliminary data.</text>
</comment>
<keyword evidence="13" id="KW-0067">ATP-binding</keyword>
<accession>A0A511WQI7</accession>
<evidence type="ECO:0000256" key="17">
    <source>
        <dbReference type="ARBA" id="ARBA00024827"/>
    </source>
</evidence>
<dbReference type="PROSITE" id="PS50112">
    <property type="entry name" value="PAS"/>
    <property type="match status" value="1"/>
</dbReference>
<dbReference type="Gene3D" id="1.20.5.1930">
    <property type="match status" value="1"/>
</dbReference>
<dbReference type="PROSITE" id="PS50113">
    <property type="entry name" value="PAC"/>
    <property type="match status" value="1"/>
</dbReference>
<evidence type="ECO:0000256" key="5">
    <source>
        <dbReference type="ARBA" id="ARBA00017322"/>
    </source>
</evidence>
<dbReference type="EC" id="2.7.13.3" evidence="4"/>
<dbReference type="NCBIfam" id="TIGR00229">
    <property type="entry name" value="sensory_box"/>
    <property type="match status" value="1"/>
</dbReference>
<evidence type="ECO:0000259" key="22">
    <source>
        <dbReference type="PROSITE" id="PS50113"/>
    </source>
</evidence>
<evidence type="ECO:0000256" key="19">
    <source>
        <dbReference type="SAM" id="Coils"/>
    </source>
</evidence>
<dbReference type="InterPro" id="IPR011712">
    <property type="entry name" value="Sig_transdc_His_kin_sub3_dim/P"/>
</dbReference>
<reference evidence="23 24" key="1">
    <citation type="submission" date="2019-07" db="EMBL/GenBank/DDBJ databases">
        <title>Whole genome shotgun sequence of Halobacillus faecis NBRC 103569.</title>
        <authorList>
            <person name="Hosoyama A."/>
            <person name="Uohara A."/>
            <person name="Ohji S."/>
            <person name="Ichikawa N."/>
        </authorList>
    </citation>
    <scope>NUCLEOTIDE SEQUENCE [LARGE SCALE GENOMIC DNA]</scope>
    <source>
        <strain evidence="23 24">NBRC 103569</strain>
    </source>
</reference>
<comment type="subcellular location">
    <subcellularLocation>
        <location evidence="3">Cytoplasm</location>
    </subcellularLocation>
</comment>
<dbReference type="InterPro" id="IPR000014">
    <property type="entry name" value="PAS"/>
</dbReference>
<dbReference type="Proteomes" id="UP000321886">
    <property type="component" value="Unassembled WGS sequence"/>
</dbReference>
<feature type="domain" description="PAS" evidence="21">
    <location>
        <begin position="113"/>
        <end position="176"/>
    </location>
</feature>
<dbReference type="InterPro" id="IPR001610">
    <property type="entry name" value="PAC"/>
</dbReference>
<keyword evidence="14" id="KW-0408">Iron</keyword>
<dbReference type="InterPro" id="IPR004358">
    <property type="entry name" value="Sig_transdc_His_kin-like_C"/>
</dbReference>
<evidence type="ECO:0000256" key="11">
    <source>
        <dbReference type="ARBA" id="ARBA00022741"/>
    </source>
</evidence>
<evidence type="ECO:0000256" key="1">
    <source>
        <dbReference type="ARBA" id="ARBA00000085"/>
    </source>
</evidence>
<keyword evidence="15" id="KW-0902">Two-component regulatory system</keyword>
<dbReference type="Pfam" id="PF07730">
    <property type="entry name" value="HisKA_3"/>
    <property type="match status" value="1"/>
</dbReference>
<dbReference type="GO" id="GO:0016020">
    <property type="term" value="C:membrane"/>
    <property type="evidence" value="ECO:0007669"/>
    <property type="project" value="InterPro"/>
</dbReference>
<dbReference type="AlphaFoldDB" id="A0A511WQI7"/>
<dbReference type="PANTHER" id="PTHR24421:SF10">
    <property type="entry name" value="NITRATE_NITRITE SENSOR PROTEIN NARQ"/>
    <property type="match status" value="1"/>
</dbReference>
<name>A0A511WQI7_9BACI</name>
<protein>
    <recommendedName>
        <fullName evidence="5">Oxygen sensor histidine kinase NreB</fullName>
        <ecNumber evidence="4">2.7.13.3</ecNumber>
    </recommendedName>
    <alternativeName>
        <fullName evidence="18">Nitrogen regulation protein B</fullName>
    </alternativeName>
</protein>
<keyword evidence="7" id="KW-0963">Cytoplasm</keyword>
<feature type="domain" description="Histidine kinase" evidence="20">
    <location>
        <begin position="262"/>
        <end position="447"/>
    </location>
</feature>
<feature type="domain" description="PAC" evidence="22">
    <location>
        <begin position="191"/>
        <end position="243"/>
    </location>
</feature>
<keyword evidence="24" id="KW-1185">Reference proteome</keyword>
<dbReference type="CDD" id="cd16917">
    <property type="entry name" value="HATPase_UhpB-NarQ-NarX-like"/>
    <property type="match status" value="1"/>
</dbReference>
<keyword evidence="16" id="KW-0411">Iron-sulfur</keyword>
<comment type="function">
    <text evidence="17">Member of the two-component regulatory system NreB/NreC involved in the control of dissimilatory nitrate/nitrite reduction in response to oxygen. NreB functions as a direct oxygen sensor histidine kinase which is autophosphorylated, in the absence of oxygen, probably at the conserved histidine residue, and transfers its phosphate group probably to a conserved aspartate residue of NreC. NreB/NreC activates the expression of the nitrate (narGHJI) and nitrite (nir) reductase operons, as well as the putative nitrate transporter gene narT.</text>
</comment>
<evidence type="ECO:0000256" key="6">
    <source>
        <dbReference type="ARBA" id="ARBA00022485"/>
    </source>
</evidence>
<keyword evidence="6" id="KW-0004">4Fe-4S</keyword>
<keyword evidence="9" id="KW-0808">Transferase</keyword>
<dbReference type="EMBL" id="BJYD01000012">
    <property type="protein sequence ID" value="GEN53277.1"/>
    <property type="molecule type" value="Genomic_DNA"/>
</dbReference>
<dbReference type="InterPro" id="IPR050482">
    <property type="entry name" value="Sensor_HK_TwoCompSys"/>
</dbReference>
<evidence type="ECO:0000256" key="16">
    <source>
        <dbReference type="ARBA" id="ARBA00023014"/>
    </source>
</evidence>
<dbReference type="GO" id="GO:0000155">
    <property type="term" value="F:phosphorelay sensor kinase activity"/>
    <property type="evidence" value="ECO:0007669"/>
    <property type="project" value="InterPro"/>
</dbReference>
<dbReference type="InterPro" id="IPR003594">
    <property type="entry name" value="HATPase_dom"/>
</dbReference>
<feature type="coiled-coil region" evidence="19">
    <location>
        <begin position="227"/>
        <end position="254"/>
    </location>
</feature>
<dbReference type="InterPro" id="IPR005467">
    <property type="entry name" value="His_kinase_dom"/>
</dbReference>
<evidence type="ECO:0000256" key="2">
    <source>
        <dbReference type="ARBA" id="ARBA00001966"/>
    </source>
</evidence>
<keyword evidence="8" id="KW-0597">Phosphoprotein</keyword>
<dbReference type="PANTHER" id="PTHR24421">
    <property type="entry name" value="NITRATE/NITRITE SENSOR PROTEIN NARX-RELATED"/>
    <property type="match status" value="1"/>
</dbReference>
<evidence type="ECO:0000259" key="20">
    <source>
        <dbReference type="PROSITE" id="PS50109"/>
    </source>
</evidence>
<comment type="catalytic activity">
    <reaction evidence="1">
        <text>ATP + protein L-histidine = ADP + protein N-phospho-L-histidine.</text>
        <dbReference type="EC" id="2.7.13.3"/>
    </reaction>
</comment>
<dbReference type="InterPro" id="IPR000700">
    <property type="entry name" value="PAS-assoc_C"/>
</dbReference>